<dbReference type="InterPro" id="IPR037624">
    <property type="entry name" value="Nup133-like"/>
</dbReference>
<dbReference type="GeneID" id="92179805"/>
<dbReference type="Pfam" id="PF08801">
    <property type="entry name" value="Nucleoporin_N"/>
    <property type="match status" value="1"/>
</dbReference>
<dbReference type="EMBL" id="JBCAWK010000004">
    <property type="protein sequence ID" value="KAK8861724.1"/>
    <property type="molecule type" value="Genomic_DNA"/>
</dbReference>
<evidence type="ECO:0000256" key="2">
    <source>
        <dbReference type="ARBA" id="ARBA00005569"/>
    </source>
</evidence>
<keyword evidence="4" id="KW-0509">mRNA transport</keyword>
<dbReference type="GO" id="GO:0031080">
    <property type="term" value="C:nuclear pore outer ring"/>
    <property type="evidence" value="ECO:0007669"/>
    <property type="project" value="TreeGrafter"/>
</dbReference>
<dbReference type="GO" id="GO:0017056">
    <property type="term" value="F:structural constituent of nuclear pore"/>
    <property type="evidence" value="ECO:0007669"/>
    <property type="project" value="InterPro"/>
</dbReference>
<comment type="caution">
    <text evidence="11">The sequence shown here is derived from an EMBL/GenBank/DDBJ whole genome shotgun (WGS) entry which is preliminary data.</text>
</comment>
<evidence type="ECO:0000313" key="11">
    <source>
        <dbReference type="EMBL" id="KAK8861724.1"/>
    </source>
</evidence>
<protein>
    <recommendedName>
        <fullName evidence="13">Nuclear pore complex protein Nup133</fullName>
    </recommendedName>
</protein>
<proteinExistence type="inferred from homology"/>
<dbReference type="GO" id="GO:0000972">
    <property type="term" value="P:transcription-dependent tethering of RNA polymerase II gene DNA at nuclear periphery"/>
    <property type="evidence" value="ECO:0007669"/>
    <property type="project" value="TreeGrafter"/>
</dbReference>
<reference evidence="11 12" key="1">
    <citation type="journal article" date="2024" name="bioRxiv">
        <title>Comparative genomics of Cryptococcus and Kwoniella reveals pathogenesis evolution and contrasting karyotype dynamics via intercentromeric recombination or chromosome fusion.</title>
        <authorList>
            <person name="Coelho M.A."/>
            <person name="David-Palma M."/>
            <person name="Shea T."/>
            <person name="Bowers K."/>
            <person name="McGinley-Smith S."/>
            <person name="Mohammad A.W."/>
            <person name="Gnirke A."/>
            <person name="Yurkov A.M."/>
            <person name="Nowrousian M."/>
            <person name="Sun S."/>
            <person name="Cuomo C.A."/>
            <person name="Heitman J."/>
        </authorList>
    </citation>
    <scope>NUCLEOTIDE SEQUENCE [LARGE SCALE GENOMIC DNA]</scope>
    <source>
        <strain evidence="11 12">CBS 13917</strain>
    </source>
</reference>
<name>A0AAW0Z1R4_9TREE</name>
<dbReference type="AlphaFoldDB" id="A0AAW0Z1R4"/>
<keyword evidence="3" id="KW-0813">Transport</keyword>
<dbReference type="Gene3D" id="1.20.58.1380">
    <property type="match status" value="1"/>
</dbReference>
<accession>A0AAW0Z1R4</accession>
<evidence type="ECO:0000256" key="6">
    <source>
        <dbReference type="ARBA" id="ARBA00023010"/>
    </source>
</evidence>
<dbReference type="KEGG" id="kne:92179805"/>
<evidence type="ECO:0000259" key="10">
    <source>
        <dbReference type="Pfam" id="PF08801"/>
    </source>
</evidence>
<dbReference type="InterPro" id="IPR007187">
    <property type="entry name" value="Nucleoporin_Nup133/Nup155_C"/>
</dbReference>
<gene>
    <name evidence="11" type="ORF">IAR55_002547</name>
</gene>
<dbReference type="SUPFAM" id="SSF117289">
    <property type="entry name" value="Nucleoporin domain"/>
    <property type="match status" value="1"/>
</dbReference>
<feature type="compositionally biased region" description="Polar residues" evidence="8">
    <location>
        <begin position="69"/>
        <end position="78"/>
    </location>
</feature>
<comment type="similarity">
    <text evidence="2">Belongs to the nucleoporin Nup133 family.</text>
</comment>
<dbReference type="GO" id="GO:0006606">
    <property type="term" value="P:protein import into nucleus"/>
    <property type="evidence" value="ECO:0007669"/>
    <property type="project" value="TreeGrafter"/>
</dbReference>
<dbReference type="Proteomes" id="UP001388673">
    <property type="component" value="Unassembled WGS sequence"/>
</dbReference>
<keyword evidence="5" id="KW-0653">Protein transport</keyword>
<evidence type="ECO:0000256" key="3">
    <source>
        <dbReference type="ARBA" id="ARBA00022448"/>
    </source>
</evidence>
<sequence>MFNSPSTRATPRRGTSRLRDNASVRSSSIRPQTPSLFSEPSHPYQPTTPSVRSSRLGLVSQKERGRGGSPTSSAGETVRTTRALEDGYDKVRVFWSKDERHVVSSLGGLPKEVAALIKDADLVVKTVSGHVDTGSGFAFVSTPRKCIAWNYLKPTHSSPTTYTFNAPPSTQPNGNNVDLPVLSALYTGSTSSEPGMILVSSSGTIRFWESMSLALTASSERFQELYIDLGEDGVIDRFWKLDGNKFLLTTASSLAYRLTITPSGGRLVPTVAPLTRPGGMFGRATNAIFSTRDDRNGVKSVASAGGYVYILAQSTIQKWAFGPDGQKLMQEYDLHDAIGSSLFDQWASGTILLDLNDIVTSGQDELAVLISYIEQEPGTSGFPSLHYSHAIVMFAFHPKAQTMMIARTVYISYLAHSDPRNLDIPRLLVPPGSSMAFVRFAEVVLLVSLDDDTPYEEAITLKDASRNAFIGAGRARSTLISKRSSANPSIVAIPVLGGLMSIEALEPSVPSDSLNRLSSATARLKSKMEQAVFFGDRSDNPLSFDLLAGFQGDAAEAAEIVSAEIVASSSPYMPAIFEVRPHLSDRLLRLKELMSFIRRNGLLTVLPQATRRRLSRDAEKVSSALELWDYQNPLMDRTQTRSPASLFSSSIHTYMTQSEIFDEEDYVRLFFRTQVQNLDRLLAVVFVTFREALGSVERAEISPWVLEANKTFLYVVRTAAQYCEAEQGLYEVNRDKPAIELWTAGDDFIDALDFLYSTTEKLIRERTRDLGSVIDEPHSSTGDPHLRHEQDVQSQLKSQMAYLAAALCTNMEDKCRATSRELQDGADEQKGITLREKWVTMKPRIIRPLVGIDRVPEAYELAEHHSDYLTLVVLCHDPVAGTGSARVQSYIERFGEDFAFVLYQWYIDQGQLHVLLTQDEVYGSLLTRFFELNGYPELVWMHHIACKRYGEAAGSLSSVLKSEHTVQVGQQHLVGSIAKLAAVAEIKLKGESEERRELLIDLDDELDLVNLHKALQESLLTATGRSRIPTQTALEGQVTLLSERPAFKRLFLNDAQELVEGKALDIEGLIDVLTLKDNFERVGDAAIALHRLVKDATLPEGRKQVALLSIWRRVYIRDDWAEIANTAGRSEQAQRAKLRSTLAYQTLRAVSDFKDFPRNFILSPHTSCQPPLSAEIAGRFPSYPIDDIAALMEDHEKEISVLRRYLEENGLEERVREVADSVRKDIDLELEEEEDVAM</sequence>
<dbReference type="PANTHER" id="PTHR13405">
    <property type="entry name" value="NUCLEAR PORE COMPLEX PROTEIN NUP133"/>
    <property type="match status" value="1"/>
</dbReference>
<keyword evidence="6" id="KW-0811">Translocation</keyword>
<dbReference type="InterPro" id="IPR015943">
    <property type="entry name" value="WD40/YVTN_repeat-like_dom_sf"/>
</dbReference>
<evidence type="ECO:0000256" key="5">
    <source>
        <dbReference type="ARBA" id="ARBA00022927"/>
    </source>
</evidence>
<dbReference type="InterPro" id="IPR014908">
    <property type="entry name" value="Nucleoporin_Nup133/Nup155_N"/>
</dbReference>
<organism evidence="11 12">
    <name type="scientific">Kwoniella newhampshirensis</name>
    <dbReference type="NCBI Taxonomy" id="1651941"/>
    <lineage>
        <taxon>Eukaryota</taxon>
        <taxon>Fungi</taxon>
        <taxon>Dikarya</taxon>
        <taxon>Basidiomycota</taxon>
        <taxon>Agaricomycotina</taxon>
        <taxon>Tremellomycetes</taxon>
        <taxon>Tremellales</taxon>
        <taxon>Cryptococcaceae</taxon>
        <taxon>Kwoniella</taxon>
    </lineage>
</organism>
<dbReference type="RefSeq" id="XP_066804349.1">
    <property type="nucleotide sequence ID" value="XM_066945660.1"/>
</dbReference>
<feature type="region of interest" description="Disordered" evidence="8">
    <location>
        <begin position="1"/>
        <end position="78"/>
    </location>
</feature>
<feature type="domain" description="Nucleoporin Nup133/Nup155-like N-terminal" evidence="10">
    <location>
        <begin position="103"/>
        <end position="452"/>
    </location>
</feature>
<evidence type="ECO:0000256" key="4">
    <source>
        <dbReference type="ARBA" id="ARBA00022816"/>
    </source>
</evidence>
<comment type="subcellular location">
    <subcellularLocation>
        <location evidence="1">Nucleus envelope</location>
    </subcellularLocation>
</comment>
<keyword evidence="12" id="KW-1185">Reference proteome</keyword>
<dbReference type="Gene3D" id="2.130.10.10">
    <property type="entry name" value="YVTN repeat-like/Quinoprotein amine dehydrogenase"/>
    <property type="match status" value="1"/>
</dbReference>
<feature type="compositionally biased region" description="Polar residues" evidence="8">
    <location>
        <begin position="23"/>
        <end position="53"/>
    </location>
</feature>
<evidence type="ECO:0000256" key="7">
    <source>
        <dbReference type="ARBA" id="ARBA00023242"/>
    </source>
</evidence>
<evidence type="ECO:0000256" key="8">
    <source>
        <dbReference type="SAM" id="MobiDB-lite"/>
    </source>
</evidence>
<evidence type="ECO:0008006" key="13">
    <source>
        <dbReference type="Google" id="ProtNLM"/>
    </source>
</evidence>
<evidence type="ECO:0000313" key="12">
    <source>
        <dbReference type="Proteomes" id="UP001388673"/>
    </source>
</evidence>
<dbReference type="GO" id="GO:0016973">
    <property type="term" value="P:poly(A)+ mRNA export from nucleus"/>
    <property type="evidence" value="ECO:0007669"/>
    <property type="project" value="TreeGrafter"/>
</dbReference>
<dbReference type="Pfam" id="PF03177">
    <property type="entry name" value="Nucleoporin_C"/>
    <property type="match status" value="1"/>
</dbReference>
<dbReference type="PANTHER" id="PTHR13405:SF11">
    <property type="entry name" value="NUCLEAR PORE COMPLEX PROTEIN NUP133"/>
    <property type="match status" value="1"/>
</dbReference>
<evidence type="ECO:0000259" key="9">
    <source>
        <dbReference type="Pfam" id="PF03177"/>
    </source>
</evidence>
<evidence type="ECO:0000256" key="1">
    <source>
        <dbReference type="ARBA" id="ARBA00004259"/>
    </source>
</evidence>
<feature type="domain" description="Nucleoporin Nup133/Nup155-like C-terminal" evidence="9">
    <location>
        <begin position="885"/>
        <end position="1216"/>
    </location>
</feature>
<keyword evidence="7" id="KW-0539">Nucleus</keyword>